<feature type="compositionally biased region" description="Acidic residues" evidence="1">
    <location>
        <begin position="50"/>
        <end position="60"/>
    </location>
</feature>
<sequence>MASDKRWTADETEFGEQGIYTIYRVEKGEMGEKEADETSDSGNLWQNEKDCDEDDKDDVLDLMPPPPNYIQISQGRIQLVHQARTPLESEAGTLSLERHGGSITGSGGCDKFEPLELVNVPFETHRSGVPQIDEGLLMALGLGLGLVWGQMPS</sequence>
<comment type="caution">
    <text evidence="2">The sequence shown here is derived from an EMBL/GenBank/DDBJ whole genome shotgun (WGS) entry which is preliminary data.</text>
</comment>
<protein>
    <submittedName>
        <fullName evidence="2">Uncharacterized protein</fullName>
    </submittedName>
</protein>
<feature type="region of interest" description="Disordered" evidence="1">
    <location>
        <begin position="29"/>
        <end position="66"/>
    </location>
</feature>
<proteinExistence type="predicted"/>
<reference evidence="2" key="1">
    <citation type="journal article" date="2023" name="Genome Biol. Evol.">
        <title>Long-read-based Genome Assembly of Drosophila gunungcola Reveals Fewer Chemosensory Genes in Flower-breeding Species.</title>
        <authorList>
            <person name="Negi A."/>
            <person name="Liao B.Y."/>
            <person name="Yeh S.D."/>
        </authorList>
    </citation>
    <scope>NUCLEOTIDE SEQUENCE</scope>
    <source>
        <strain evidence="2">Sukarami</strain>
    </source>
</reference>
<keyword evidence="3" id="KW-1185">Reference proteome</keyword>
<dbReference type="Proteomes" id="UP001059596">
    <property type="component" value="Unassembled WGS sequence"/>
</dbReference>
<gene>
    <name evidence="2" type="ORF">M5D96_008416</name>
</gene>
<dbReference type="AlphaFoldDB" id="A0A9P9YKC1"/>
<dbReference type="EMBL" id="JAMKOV010000007">
    <property type="protein sequence ID" value="KAI8038516.1"/>
    <property type="molecule type" value="Genomic_DNA"/>
</dbReference>
<accession>A0A9P9YKC1</accession>
<evidence type="ECO:0000313" key="3">
    <source>
        <dbReference type="Proteomes" id="UP001059596"/>
    </source>
</evidence>
<evidence type="ECO:0000256" key="1">
    <source>
        <dbReference type="SAM" id="MobiDB-lite"/>
    </source>
</evidence>
<evidence type="ECO:0000313" key="2">
    <source>
        <dbReference type="EMBL" id="KAI8038516.1"/>
    </source>
</evidence>
<name>A0A9P9YKC1_9MUSC</name>
<organism evidence="2 3">
    <name type="scientific">Drosophila gunungcola</name>
    <name type="common">fruit fly</name>
    <dbReference type="NCBI Taxonomy" id="103775"/>
    <lineage>
        <taxon>Eukaryota</taxon>
        <taxon>Metazoa</taxon>
        <taxon>Ecdysozoa</taxon>
        <taxon>Arthropoda</taxon>
        <taxon>Hexapoda</taxon>
        <taxon>Insecta</taxon>
        <taxon>Pterygota</taxon>
        <taxon>Neoptera</taxon>
        <taxon>Endopterygota</taxon>
        <taxon>Diptera</taxon>
        <taxon>Brachycera</taxon>
        <taxon>Muscomorpha</taxon>
        <taxon>Ephydroidea</taxon>
        <taxon>Drosophilidae</taxon>
        <taxon>Drosophila</taxon>
        <taxon>Sophophora</taxon>
    </lineage>
</organism>